<dbReference type="Gene3D" id="3.40.50.1240">
    <property type="entry name" value="Phosphoglycerate mutase-like"/>
    <property type="match status" value="1"/>
</dbReference>
<evidence type="ECO:0000256" key="7">
    <source>
        <dbReference type="PIRSR" id="PIRSR613078-1"/>
    </source>
</evidence>
<reference evidence="11 12" key="1">
    <citation type="submission" date="2016-04" db="EMBL/GenBank/DDBJ databases">
        <title>ATOL: Assembling a taxonomically balanced genome-scale reconstruction of the evolutionary history of the Enterobacteriaceae.</title>
        <authorList>
            <person name="Plunkett G.III."/>
            <person name="Neeno-Eckwall E.C."/>
            <person name="Glasner J.D."/>
            <person name="Perna N.T."/>
        </authorList>
    </citation>
    <scope>NUCLEOTIDE SEQUENCE [LARGE SCALE GENOMIC DNA]</scope>
    <source>
        <strain evidence="11 12">ATCC 35613</strain>
    </source>
</reference>
<feature type="binding site" evidence="6 8">
    <location>
        <begin position="23"/>
        <end position="24"/>
    </location>
    <ligand>
        <name>substrate</name>
    </ligand>
</feature>
<dbReference type="EC" id="5.4.2.11" evidence="6 10"/>
<dbReference type="Proteomes" id="UP000078224">
    <property type="component" value="Unassembled WGS sequence"/>
</dbReference>
<comment type="catalytic activity">
    <reaction evidence="1 6 10">
        <text>(2R)-2-phosphoglycerate = (2R)-3-phosphoglycerate</text>
        <dbReference type="Rhea" id="RHEA:15901"/>
        <dbReference type="ChEBI" id="CHEBI:58272"/>
        <dbReference type="ChEBI" id="CHEBI:58289"/>
        <dbReference type="EC" id="5.4.2.11"/>
    </reaction>
</comment>
<evidence type="ECO:0000256" key="5">
    <source>
        <dbReference type="ARBA" id="ARBA00023235"/>
    </source>
</evidence>
<evidence type="ECO:0000256" key="10">
    <source>
        <dbReference type="RuleBase" id="RU004512"/>
    </source>
</evidence>
<feature type="binding site" evidence="6 8">
    <location>
        <position position="62"/>
    </location>
    <ligand>
        <name>substrate</name>
    </ligand>
</feature>
<dbReference type="NCBIfam" id="TIGR01258">
    <property type="entry name" value="pgm_1"/>
    <property type="match status" value="1"/>
</dbReference>
<proteinExistence type="inferred from homology"/>
<dbReference type="InterPro" id="IPR013078">
    <property type="entry name" value="His_Pase_superF_clade-1"/>
</dbReference>
<feature type="binding site" evidence="6 8">
    <location>
        <begin position="116"/>
        <end position="117"/>
    </location>
    <ligand>
        <name>substrate</name>
    </ligand>
</feature>
<dbReference type="AlphaFoldDB" id="A0A1B7JZU3"/>
<dbReference type="PANTHER" id="PTHR11931">
    <property type="entry name" value="PHOSPHOGLYCERATE MUTASE"/>
    <property type="match status" value="1"/>
</dbReference>
<comment type="similarity">
    <text evidence="2 6">Belongs to the phosphoglycerate mutase family. BPG-dependent PGAM subfamily.</text>
</comment>
<feature type="site" description="Transition state stabilizer" evidence="6 9">
    <location>
        <position position="184"/>
    </location>
</feature>
<dbReference type="NCBIfam" id="NF010713">
    <property type="entry name" value="PRK14115.1"/>
    <property type="match status" value="1"/>
</dbReference>
<gene>
    <name evidence="6" type="primary">gpmA</name>
    <name evidence="11" type="ORF">M998_1116</name>
</gene>
<dbReference type="FunFam" id="3.40.50.1240:FF:000003">
    <property type="entry name" value="2,3-bisphosphoglycerate-dependent phosphoglycerate mutase"/>
    <property type="match status" value="1"/>
</dbReference>
<evidence type="ECO:0000256" key="2">
    <source>
        <dbReference type="ARBA" id="ARBA00006717"/>
    </source>
</evidence>
<evidence type="ECO:0000256" key="9">
    <source>
        <dbReference type="PIRSR" id="PIRSR613078-3"/>
    </source>
</evidence>
<dbReference type="Pfam" id="PF00300">
    <property type="entry name" value="His_Phos_1"/>
    <property type="match status" value="1"/>
</dbReference>
<dbReference type="EMBL" id="LXEW01000016">
    <property type="protein sequence ID" value="OAT53428.1"/>
    <property type="molecule type" value="Genomic_DNA"/>
</dbReference>
<evidence type="ECO:0000313" key="11">
    <source>
        <dbReference type="EMBL" id="OAT53428.1"/>
    </source>
</evidence>
<comment type="caution">
    <text evidence="11">The sequence shown here is derived from an EMBL/GenBank/DDBJ whole genome shotgun (WGS) entry which is preliminary data.</text>
</comment>
<comment type="function">
    <text evidence="6 10">Catalyzes the interconversion of 2-phosphoglycerate and 3-phosphoglycerate.</text>
</comment>
<evidence type="ECO:0000256" key="8">
    <source>
        <dbReference type="PIRSR" id="PIRSR613078-2"/>
    </source>
</evidence>
<dbReference type="InterPro" id="IPR005952">
    <property type="entry name" value="Phosphogly_mut1"/>
</dbReference>
<keyword evidence="4 6" id="KW-0324">Glycolysis</keyword>
<keyword evidence="5 6" id="KW-0413">Isomerase</keyword>
<dbReference type="HAMAP" id="MF_01039">
    <property type="entry name" value="PGAM_GpmA"/>
    <property type="match status" value="1"/>
</dbReference>
<evidence type="ECO:0000256" key="4">
    <source>
        <dbReference type="ARBA" id="ARBA00023152"/>
    </source>
</evidence>
<dbReference type="SMART" id="SM00855">
    <property type="entry name" value="PGAM"/>
    <property type="match status" value="1"/>
</dbReference>
<dbReference type="OrthoDB" id="9781415at2"/>
<dbReference type="RefSeq" id="WP_068441782.1">
    <property type="nucleotide sequence ID" value="NZ_LXEW01000016.1"/>
</dbReference>
<feature type="binding site" evidence="6 8">
    <location>
        <begin position="89"/>
        <end position="92"/>
    </location>
    <ligand>
        <name>substrate</name>
    </ligand>
</feature>
<evidence type="ECO:0000256" key="3">
    <source>
        <dbReference type="ARBA" id="ARBA00022432"/>
    </source>
</evidence>
<dbReference type="CDD" id="cd07067">
    <property type="entry name" value="HP_PGM_like"/>
    <property type="match status" value="1"/>
</dbReference>
<dbReference type="InterPro" id="IPR029033">
    <property type="entry name" value="His_PPase_superfam"/>
</dbReference>
<dbReference type="SUPFAM" id="SSF53254">
    <property type="entry name" value="Phosphoglycerate mutase-like"/>
    <property type="match status" value="1"/>
</dbReference>
<dbReference type="UniPathway" id="UPA00109">
    <property type="reaction ID" value="UER00186"/>
</dbReference>
<dbReference type="GO" id="GO:0006096">
    <property type="term" value="P:glycolytic process"/>
    <property type="evidence" value="ECO:0007669"/>
    <property type="project" value="UniProtKB-UniRule"/>
</dbReference>
<protein>
    <recommendedName>
        <fullName evidence="6 10">2,3-bisphosphoglycerate-dependent phosphoglycerate mutase</fullName>
        <shortName evidence="6">BPG-dependent PGAM</shortName>
        <shortName evidence="6">PGAM</shortName>
        <shortName evidence="6">Phosphoglyceromutase</shortName>
        <shortName evidence="6">dPGM</shortName>
        <ecNumber evidence="6 10">5.4.2.11</ecNumber>
    </recommendedName>
</protein>
<feature type="active site" description="Tele-phosphohistidine intermediate" evidence="6 7">
    <location>
        <position position="11"/>
    </location>
</feature>
<organism evidence="11 12">
    <name type="scientific">Providencia heimbachae ATCC 35613</name>
    <dbReference type="NCBI Taxonomy" id="1354272"/>
    <lineage>
        <taxon>Bacteria</taxon>
        <taxon>Pseudomonadati</taxon>
        <taxon>Pseudomonadota</taxon>
        <taxon>Gammaproteobacteria</taxon>
        <taxon>Enterobacterales</taxon>
        <taxon>Morganellaceae</taxon>
        <taxon>Providencia</taxon>
    </lineage>
</organism>
<evidence type="ECO:0000256" key="6">
    <source>
        <dbReference type="HAMAP-Rule" id="MF_01039"/>
    </source>
</evidence>
<comment type="pathway">
    <text evidence="6 10">Carbohydrate degradation; glycolysis; pyruvate from D-glyceraldehyde 3-phosphate: step 3/5.</text>
</comment>
<feature type="binding site" evidence="6 8">
    <location>
        <position position="100"/>
    </location>
    <ligand>
        <name>substrate</name>
    </ligand>
</feature>
<feature type="binding site" evidence="6 8">
    <location>
        <begin position="10"/>
        <end position="17"/>
    </location>
    <ligand>
        <name>substrate</name>
    </ligand>
</feature>
<keyword evidence="3 6" id="KW-0312">Gluconeogenesis</keyword>
<dbReference type="GO" id="GO:0006094">
    <property type="term" value="P:gluconeogenesis"/>
    <property type="evidence" value="ECO:0007669"/>
    <property type="project" value="UniProtKB-UniRule"/>
</dbReference>
<name>A0A1B7JZU3_9GAMM</name>
<dbReference type="PATRIC" id="fig|1354272.4.peg.1139"/>
<accession>A0A1B7JZU3</accession>
<evidence type="ECO:0000313" key="12">
    <source>
        <dbReference type="Proteomes" id="UP000078224"/>
    </source>
</evidence>
<dbReference type="GO" id="GO:0004619">
    <property type="term" value="F:phosphoglycerate mutase activity"/>
    <property type="evidence" value="ECO:0007669"/>
    <property type="project" value="UniProtKB-UniRule"/>
</dbReference>
<evidence type="ECO:0000256" key="1">
    <source>
        <dbReference type="ARBA" id="ARBA00000380"/>
    </source>
</evidence>
<keyword evidence="12" id="KW-1185">Reference proteome</keyword>
<feature type="active site" description="Proton donor/acceptor" evidence="6 7">
    <location>
        <position position="89"/>
    </location>
</feature>
<dbReference type="InterPro" id="IPR001345">
    <property type="entry name" value="PG/BPGM_mutase_AS"/>
</dbReference>
<sequence>MAVTKLVLVRHGESTWNNENRFTGWTDVDLSDKGREEAKIAGQLLKDEGFVFDFAYTSVLKRAIHTLWSILDQVEQQWLPVEKSWKLNERHYGALQGLDKSETAAKYGDEQVKLWRRGFAITPPDLTKDDERYPGHDPRYAKLSDSELPVTESLATTIDRVVPYWEEIIKPRVANGEKVIIAAHGNSLRALVKYLDNMGEEEILNLNIPTAVPMVYEFDENMKPIKRYYLGNQDEIAAKQAAVANQGKAK</sequence>
<comment type="subunit">
    <text evidence="6">Homodimer.</text>
</comment>
<dbReference type="PROSITE" id="PS00175">
    <property type="entry name" value="PG_MUTASE"/>
    <property type="match status" value="1"/>
</dbReference>
<feature type="binding site" evidence="6 8">
    <location>
        <begin position="185"/>
        <end position="186"/>
    </location>
    <ligand>
        <name>substrate</name>
    </ligand>
</feature>
<dbReference type="PIRSF" id="PIRSF000709">
    <property type="entry name" value="6PFK_2-Ptase"/>
    <property type="match status" value="1"/>
</dbReference>